<dbReference type="EMBL" id="CACRUQ010000021">
    <property type="protein sequence ID" value="VYU39070.1"/>
    <property type="molecule type" value="Genomic_DNA"/>
</dbReference>
<dbReference type="SUPFAM" id="SSF160537">
    <property type="entry name" value="SpoVG-like"/>
    <property type="match status" value="1"/>
</dbReference>
<dbReference type="GO" id="GO:0030435">
    <property type="term" value="P:sporulation resulting in formation of a cellular spore"/>
    <property type="evidence" value="ECO:0007669"/>
    <property type="project" value="InterPro"/>
</dbReference>
<dbReference type="AlphaFoldDB" id="A0A6N3EDE0"/>
<name>A0A6N3EDE0_9FIRM</name>
<sequence>MDIHVEMHLSYETDVWAYGMVTLENIIRFPVQLRKFKNKDTGEETSFLSYPRRERCGKWENILVPEKKLREEIEKAVGEKIKEEMRKDLYLPEIEILSISPIVPRYPPNAKAYICGVASVQLLGLTINGITIKKGQRGYFINMPQYKSSDGYHDVIYAIGKAMQKKISECVLQEYQKIMGVPNFGTEGGLTK</sequence>
<dbReference type="RefSeq" id="WP_227189275.1">
    <property type="nucleotide sequence ID" value="NZ_CACRUQ010000021.1"/>
</dbReference>
<organism evidence="1">
    <name type="scientific">[Ruminococcus] torques</name>
    <dbReference type="NCBI Taxonomy" id="33039"/>
    <lineage>
        <taxon>Bacteria</taxon>
        <taxon>Bacillati</taxon>
        <taxon>Bacillota</taxon>
        <taxon>Clostridia</taxon>
        <taxon>Lachnospirales</taxon>
        <taxon>Lachnospiraceae</taxon>
        <taxon>Mediterraneibacter</taxon>
    </lineage>
</organism>
<dbReference type="InterPro" id="IPR036751">
    <property type="entry name" value="SpoVG_sf"/>
</dbReference>
<proteinExistence type="predicted"/>
<dbReference type="Pfam" id="PF04026">
    <property type="entry name" value="SpoVG"/>
    <property type="match status" value="1"/>
</dbReference>
<reference evidence="1" key="1">
    <citation type="submission" date="2019-11" db="EMBL/GenBank/DDBJ databases">
        <authorList>
            <person name="Feng L."/>
        </authorList>
    </citation>
    <scope>NUCLEOTIDE SEQUENCE</scope>
    <source>
        <strain evidence="1">RtorquesLFYP15</strain>
    </source>
</reference>
<gene>
    <name evidence="1" type="primary">spoVG_2</name>
    <name evidence="1" type="ORF">RTLFYP15_02279</name>
</gene>
<accession>A0A6N3EDE0</accession>
<dbReference type="Gene3D" id="3.30.1120.40">
    <property type="entry name" value="Stage V sporulation protein G"/>
    <property type="match status" value="2"/>
</dbReference>
<protein>
    <submittedName>
        <fullName evidence="1">Septation protein SpoVG</fullName>
    </submittedName>
</protein>
<evidence type="ECO:0000313" key="1">
    <source>
        <dbReference type="EMBL" id="VYU39070.1"/>
    </source>
</evidence>
<dbReference type="InterPro" id="IPR007170">
    <property type="entry name" value="SpoVG"/>
</dbReference>